<evidence type="ECO:0000256" key="5">
    <source>
        <dbReference type="SAM" id="MobiDB-lite"/>
    </source>
</evidence>
<dbReference type="GO" id="GO:0005819">
    <property type="term" value="C:spindle"/>
    <property type="evidence" value="ECO:0007669"/>
    <property type="project" value="TreeGrafter"/>
</dbReference>
<feature type="compositionally biased region" description="Polar residues" evidence="5">
    <location>
        <begin position="511"/>
        <end position="521"/>
    </location>
</feature>
<keyword evidence="3" id="KW-0493">Microtubule</keyword>
<dbReference type="OrthoDB" id="642895at2759"/>
<name>A0A3Q0F662_VIGRR</name>
<dbReference type="PANTHER" id="PTHR19321">
    <property type="entry name" value="PROTEIN REGULATOR OF CYTOKINESIS 1 PRC1-RELATED"/>
    <property type="match status" value="1"/>
</dbReference>
<keyword evidence="6" id="KW-1185">Reference proteome</keyword>
<dbReference type="GO" id="GO:0000226">
    <property type="term" value="P:microtubule cytoskeleton organization"/>
    <property type="evidence" value="ECO:0007669"/>
    <property type="project" value="InterPro"/>
</dbReference>
<keyword evidence="4" id="KW-0963">Cytoplasm</keyword>
<proteinExistence type="inferred from homology"/>
<evidence type="ECO:0000313" key="6">
    <source>
        <dbReference type="Proteomes" id="UP000087766"/>
    </source>
</evidence>
<dbReference type="GO" id="GO:0008017">
    <property type="term" value="F:microtubule binding"/>
    <property type="evidence" value="ECO:0007669"/>
    <property type="project" value="InterPro"/>
</dbReference>
<dbReference type="GeneID" id="106764261"/>
<reference evidence="7" key="2">
    <citation type="submission" date="2025-08" db="UniProtKB">
        <authorList>
            <consortium name="RefSeq"/>
        </authorList>
    </citation>
    <scope>IDENTIFICATION</scope>
    <source>
        <tissue evidence="7">Leaf</tissue>
    </source>
</reference>
<comment type="subcellular location">
    <subcellularLocation>
        <location evidence="1">Cytoplasm</location>
        <location evidence="1">Cytoskeleton</location>
    </subcellularLocation>
</comment>
<dbReference type="GO" id="GO:0005737">
    <property type="term" value="C:cytoplasm"/>
    <property type="evidence" value="ECO:0007669"/>
    <property type="project" value="TreeGrafter"/>
</dbReference>
<accession>A0A3Q0F662</accession>
<evidence type="ECO:0000256" key="1">
    <source>
        <dbReference type="ARBA" id="ARBA00004245"/>
    </source>
</evidence>
<dbReference type="RefSeq" id="XP_022637887.1">
    <property type="nucleotide sequence ID" value="XM_022782166.1"/>
</dbReference>
<feature type="region of interest" description="Disordered" evidence="5">
    <location>
        <begin position="508"/>
        <end position="550"/>
    </location>
</feature>
<sequence>MAATPPSFSPSRTTCASLLRELQMIWDEIGESDNDRDNTLLQLEQECLDIYHRRVEETRTHKADMYQWLADAEAQAANLVSSLGESTVLPRVVLGKGSLKQQIATIRPVLEDLRSKKDERIKEFLKIKSQISQICDEIAGSGQYKSVTDSDINQSDLTSKKLGELKSHLQELQNEKILRQQKVKSHISTICELTEVMSIDFMKTLNEIHPSLDDSLKGTLQSISNDTLARLTGVIHSLKREKQQRLQKMQELAKLLVELWDLMETPTEEQKEFSHVTRLISASTDEVSTRGCLSSEVIEQVEGEVHRLNVVKASKMKDLVFKRQNELEEIYRGVHMDVDSESARQILTSLIESGNVDLSDLLQNMDGQIKQAKEQALSRRDILDRTEKWKFAAEEEKWLDEYERDENRYSAVRGAHKNLKRAEKARILVSKIPSIVENLTARVKAWEMEKGIPFLYEKIPLLHSLDEYIVQRRLREEEKRKYREQKRLHEQAAVEQVALFGSRSATKKPLCQSNNGNTIAGTPTGRRLLTPSGRHGTSGGKERRESGRLNPIIPVNYVALPKDDSVSRGN</sequence>
<evidence type="ECO:0000256" key="2">
    <source>
        <dbReference type="ARBA" id="ARBA00006187"/>
    </source>
</evidence>
<dbReference type="Pfam" id="PF03999">
    <property type="entry name" value="MAP65_ASE1"/>
    <property type="match status" value="1"/>
</dbReference>
<comment type="similarity">
    <text evidence="2">Belongs to the MAP65/ASE1 family.</text>
</comment>
<gene>
    <name evidence="7" type="primary">LOC106764261</name>
</gene>
<dbReference type="AlphaFoldDB" id="A0A3Q0F662"/>
<evidence type="ECO:0000313" key="7">
    <source>
        <dbReference type="RefSeq" id="XP_022637887.1"/>
    </source>
</evidence>
<dbReference type="PANTHER" id="PTHR19321:SF4">
    <property type="entry name" value="65-KDA MICROTUBULE-ASSOCIATED PROTEIN 5"/>
    <property type="match status" value="1"/>
</dbReference>
<keyword evidence="4" id="KW-0206">Cytoskeleton</keyword>
<protein>
    <submittedName>
        <fullName evidence="7">65-kDa microtubule-associated protein 5 isoform X1</fullName>
    </submittedName>
</protein>
<evidence type="ECO:0000256" key="3">
    <source>
        <dbReference type="ARBA" id="ARBA00022701"/>
    </source>
</evidence>
<dbReference type="Gene3D" id="1.20.58.1520">
    <property type="match status" value="1"/>
</dbReference>
<reference evidence="6" key="1">
    <citation type="journal article" date="2014" name="Nat. Commun.">
        <title>Genome sequence of mungbean and insights into evolution within Vigna species.</title>
        <authorList>
            <person name="Kang Y.J."/>
            <person name="Kim S.K."/>
            <person name="Kim M.Y."/>
            <person name="Lestari P."/>
            <person name="Kim K.H."/>
            <person name="Ha B.K."/>
            <person name="Jun T.H."/>
            <person name="Hwang W.J."/>
            <person name="Lee T."/>
            <person name="Lee J."/>
            <person name="Shim S."/>
            <person name="Yoon M.Y."/>
            <person name="Jang Y.E."/>
            <person name="Han K.S."/>
            <person name="Taeprayoon P."/>
            <person name="Yoon N."/>
            <person name="Somta P."/>
            <person name="Tanya P."/>
            <person name="Kim K.S."/>
            <person name="Gwag J.G."/>
            <person name="Moon J.K."/>
            <person name="Lee Y.H."/>
            <person name="Park B.S."/>
            <person name="Bombarely A."/>
            <person name="Doyle J.J."/>
            <person name="Jackson S.A."/>
            <person name="Schafleitner R."/>
            <person name="Srinives P."/>
            <person name="Varshney R.K."/>
            <person name="Lee S.H."/>
        </authorList>
    </citation>
    <scope>NUCLEOTIDE SEQUENCE [LARGE SCALE GENOMIC DNA]</scope>
    <source>
        <strain evidence="6">cv. VC1973A</strain>
    </source>
</reference>
<dbReference type="Proteomes" id="UP000087766">
    <property type="component" value="Chromosome 6"/>
</dbReference>
<dbReference type="STRING" id="3916.A0A3Q0F662"/>
<dbReference type="GO" id="GO:0005874">
    <property type="term" value="C:microtubule"/>
    <property type="evidence" value="ECO:0007669"/>
    <property type="project" value="UniProtKB-KW"/>
</dbReference>
<evidence type="ECO:0000256" key="4">
    <source>
        <dbReference type="ARBA" id="ARBA00023212"/>
    </source>
</evidence>
<dbReference type="InterPro" id="IPR007145">
    <property type="entry name" value="MAP65_Ase1_PRC1"/>
</dbReference>
<organism evidence="6 7">
    <name type="scientific">Vigna radiata var. radiata</name>
    <name type="common">Mung bean</name>
    <name type="synonym">Phaseolus aureus</name>
    <dbReference type="NCBI Taxonomy" id="3916"/>
    <lineage>
        <taxon>Eukaryota</taxon>
        <taxon>Viridiplantae</taxon>
        <taxon>Streptophyta</taxon>
        <taxon>Embryophyta</taxon>
        <taxon>Tracheophyta</taxon>
        <taxon>Spermatophyta</taxon>
        <taxon>Magnoliopsida</taxon>
        <taxon>eudicotyledons</taxon>
        <taxon>Gunneridae</taxon>
        <taxon>Pentapetalae</taxon>
        <taxon>rosids</taxon>
        <taxon>fabids</taxon>
        <taxon>Fabales</taxon>
        <taxon>Fabaceae</taxon>
        <taxon>Papilionoideae</taxon>
        <taxon>50 kb inversion clade</taxon>
        <taxon>NPAAA clade</taxon>
        <taxon>indigoferoid/millettioid clade</taxon>
        <taxon>Phaseoleae</taxon>
        <taxon>Vigna</taxon>
    </lineage>
</organism>